<dbReference type="InterPro" id="IPR006860">
    <property type="entry name" value="FecR"/>
</dbReference>
<keyword evidence="1" id="KW-0472">Membrane</keyword>
<feature type="domain" description="FecR protein" evidence="2">
    <location>
        <begin position="120"/>
        <end position="214"/>
    </location>
</feature>
<evidence type="ECO:0000259" key="3">
    <source>
        <dbReference type="Pfam" id="PF16344"/>
    </source>
</evidence>
<dbReference type="AlphaFoldDB" id="A0AB33ISR6"/>
<dbReference type="PIRSF" id="PIRSF018266">
    <property type="entry name" value="FecR"/>
    <property type="match status" value="1"/>
</dbReference>
<feature type="domain" description="Protein FecR C-terminal" evidence="3">
    <location>
        <begin position="260"/>
        <end position="330"/>
    </location>
</feature>
<dbReference type="Gene3D" id="3.55.50.30">
    <property type="match status" value="1"/>
</dbReference>
<evidence type="ECO:0000259" key="2">
    <source>
        <dbReference type="Pfam" id="PF04773"/>
    </source>
</evidence>
<name>A0AB33ISR6_9BACT</name>
<accession>A0AB33ISR6</accession>
<dbReference type="InterPro" id="IPR012373">
    <property type="entry name" value="Ferrdict_sens_TM"/>
</dbReference>
<evidence type="ECO:0000256" key="1">
    <source>
        <dbReference type="SAM" id="Phobius"/>
    </source>
</evidence>
<dbReference type="PANTHER" id="PTHR30273">
    <property type="entry name" value="PERIPLASMIC SIGNAL SENSOR AND SIGMA FACTOR ACTIVATOR FECR-RELATED"/>
    <property type="match status" value="1"/>
</dbReference>
<dbReference type="PANTHER" id="PTHR30273:SF2">
    <property type="entry name" value="PROTEIN FECR"/>
    <property type="match status" value="1"/>
</dbReference>
<keyword evidence="1" id="KW-0812">Transmembrane</keyword>
<dbReference type="GO" id="GO:0016989">
    <property type="term" value="F:sigma factor antagonist activity"/>
    <property type="evidence" value="ECO:0007669"/>
    <property type="project" value="TreeGrafter"/>
</dbReference>
<dbReference type="Pfam" id="PF16344">
    <property type="entry name" value="FecR_C"/>
    <property type="match status" value="1"/>
</dbReference>
<dbReference type="FunFam" id="2.60.120.1440:FF:000001">
    <property type="entry name" value="Putative anti-sigma factor"/>
    <property type="match status" value="1"/>
</dbReference>
<evidence type="ECO:0000313" key="4">
    <source>
        <dbReference type="EMBL" id="BFO72224.1"/>
    </source>
</evidence>
<dbReference type="InterPro" id="IPR032508">
    <property type="entry name" value="FecR_C"/>
</dbReference>
<sequence>MTKEKLIHILNSYTCGLLPGNFRLKVMVWLSDEAHQEEADEALRYFWDRTPADIDIDTIEQLNLCKQNIGLGIDNGQKVSKRRPAWLQYAAMLLLPLLSAFAMWAYMNYRQTDDLALVEIHVPSGETRTITLSDSTHVQLNAGSTLIYPSTFAHQQSRQVHVSGEAYFDVQRDTEHPFIVKAGGVDVRVLGTHFNVKAYPEEELITTTLIEGSVNVSETGNQTNQVSIAPHDQAVFNRKSKQLCIVHTNTANETAWRKGYLVFSDQSLGEITRAMERRYGIDINIDQNINTAYTYTMKFTNQESLTEVLDVLCRALGGASYQRRGNNIRIYKKGGGT</sequence>
<dbReference type="EMBL" id="AP035785">
    <property type="protein sequence ID" value="BFO72224.1"/>
    <property type="molecule type" value="Genomic_DNA"/>
</dbReference>
<dbReference type="Pfam" id="PF04773">
    <property type="entry name" value="FecR"/>
    <property type="match status" value="1"/>
</dbReference>
<gene>
    <name evidence="4" type="ORF">GTC17253_21900</name>
</gene>
<dbReference type="Gene3D" id="2.60.120.1440">
    <property type="match status" value="1"/>
</dbReference>
<organism evidence="4">
    <name type="scientific">Prevotella sp. GTC17253</name>
    <dbReference type="NCBI Taxonomy" id="3236793"/>
    <lineage>
        <taxon>Bacteria</taxon>
        <taxon>Pseudomonadati</taxon>
        <taxon>Bacteroidota</taxon>
        <taxon>Bacteroidia</taxon>
        <taxon>Bacteroidales</taxon>
        <taxon>Prevotellaceae</taxon>
        <taxon>Prevotella</taxon>
    </lineage>
</organism>
<reference evidence="4" key="1">
    <citation type="submission" date="2024-07" db="EMBL/GenBank/DDBJ databases">
        <title>Complete genome sequence of Prevotella sp. YM-2024 GTC17253.</title>
        <authorList>
            <person name="Hayashi M."/>
            <person name="Muto Y."/>
            <person name="Tanaka K."/>
            <person name="Niwa H."/>
        </authorList>
    </citation>
    <scope>NUCLEOTIDE SEQUENCE</scope>
    <source>
        <strain evidence="4">GTC17253</strain>
    </source>
</reference>
<feature type="transmembrane region" description="Helical" evidence="1">
    <location>
        <begin position="86"/>
        <end position="107"/>
    </location>
</feature>
<proteinExistence type="predicted"/>
<keyword evidence="1" id="KW-1133">Transmembrane helix</keyword>
<protein>
    <submittedName>
        <fullName evidence="4">FecR family protein</fullName>
    </submittedName>
</protein>